<dbReference type="PANTHER" id="PTHR31973">
    <property type="entry name" value="POLYPROTEIN, PUTATIVE-RELATED"/>
    <property type="match status" value="1"/>
</dbReference>
<accession>A0A2P5BAT4</accession>
<evidence type="ECO:0000313" key="1">
    <source>
        <dbReference type="EMBL" id="PON45878.1"/>
    </source>
</evidence>
<organism evidence="1 2">
    <name type="scientific">Parasponia andersonii</name>
    <name type="common">Sponia andersonii</name>
    <dbReference type="NCBI Taxonomy" id="3476"/>
    <lineage>
        <taxon>Eukaryota</taxon>
        <taxon>Viridiplantae</taxon>
        <taxon>Streptophyta</taxon>
        <taxon>Embryophyta</taxon>
        <taxon>Tracheophyta</taxon>
        <taxon>Spermatophyta</taxon>
        <taxon>Magnoliopsida</taxon>
        <taxon>eudicotyledons</taxon>
        <taxon>Gunneridae</taxon>
        <taxon>Pentapetalae</taxon>
        <taxon>rosids</taxon>
        <taxon>fabids</taxon>
        <taxon>Rosales</taxon>
        <taxon>Cannabaceae</taxon>
        <taxon>Parasponia</taxon>
    </lineage>
</organism>
<gene>
    <name evidence="1" type="ORF">PanWU01x14_255500</name>
</gene>
<protein>
    <recommendedName>
        <fullName evidence="3">Zinc finger, PMZ-type</fullName>
    </recommendedName>
</protein>
<proteinExistence type="predicted"/>
<dbReference type="PANTHER" id="PTHR31973:SF190">
    <property type="entry name" value="MULE TRANSPOSASE DOMAIN-CONTAINING PROTEIN"/>
    <property type="match status" value="1"/>
</dbReference>
<dbReference type="EMBL" id="JXTB01000322">
    <property type="protein sequence ID" value="PON45878.1"/>
    <property type="molecule type" value="Genomic_DNA"/>
</dbReference>
<keyword evidence="2" id="KW-1185">Reference proteome</keyword>
<evidence type="ECO:0000313" key="2">
    <source>
        <dbReference type="Proteomes" id="UP000237105"/>
    </source>
</evidence>
<dbReference type="AlphaFoldDB" id="A0A2P5BAT4"/>
<dbReference type="STRING" id="3476.A0A2P5BAT4"/>
<dbReference type="OrthoDB" id="687700at2759"/>
<name>A0A2P5BAT4_PARAD</name>
<evidence type="ECO:0008006" key="3">
    <source>
        <dbReference type="Google" id="ProtNLM"/>
    </source>
</evidence>
<sequence length="209" mass="24318">MKCDILLNNISENFNSAILNARDKAIIALLQKIRFWLMYRFCNKRESVEKWNKFVGKRILKVIKDNKVIGKCCITTRVVARKFQVTYKSNEVFVVNLDTKMWTCRRFHLIGIPCGYAITIIWSIGLDIMDYFHTYNKKELFIKAYACVVEPIPSLDKWPQTGLNLISPLTENNLPSRLKKSRIREVDEPPAGTTKLKKISQVTHCTNCR</sequence>
<reference evidence="2" key="1">
    <citation type="submission" date="2016-06" db="EMBL/GenBank/DDBJ databases">
        <title>Parallel loss of symbiosis genes in relatives of nitrogen-fixing non-legume Parasponia.</title>
        <authorList>
            <person name="Van Velzen R."/>
            <person name="Holmer R."/>
            <person name="Bu F."/>
            <person name="Rutten L."/>
            <person name="Van Zeijl A."/>
            <person name="Liu W."/>
            <person name="Santuari L."/>
            <person name="Cao Q."/>
            <person name="Sharma T."/>
            <person name="Shen D."/>
            <person name="Roswanjaya Y."/>
            <person name="Wardhani T."/>
            <person name="Kalhor M.S."/>
            <person name="Jansen J."/>
            <person name="Van den Hoogen J."/>
            <person name="Gungor B."/>
            <person name="Hartog M."/>
            <person name="Hontelez J."/>
            <person name="Verver J."/>
            <person name="Yang W.-C."/>
            <person name="Schijlen E."/>
            <person name="Repin R."/>
            <person name="Schilthuizen M."/>
            <person name="Schranz E."/>
            <person name="Heidstra R."/>
            <person name="Miyata K."/>
            <person name="Fedorova E."/>
            <person name="Kohlen W."/>
            <person name="Bisseling T."/>
            <person name="Smit S."/>
            <person name="Geurts R."/>
        </authorList>
    </citation>
    <scope>NUCLEOTIDE SEQUENCE [LARGE SCALE GENOMIC DNA]</scope>
    <source>
        <strain evidence="2">cv. WU1-14</strain>
    </source>
</reference>
<dbReference type="Proteomes" id="UP000237105">
    <property type="component" value="Unassembled WGS sequence"/>
</dbReference>
<comment type="caution">
    <text evidence="1">The sequence shown here is derived from an EMBL/GenBank/DDBJ whole genome shotgun (WGS) entry which is preliminary data.</text>
</comment>